<dbReference type="GO" id="GO:0047751">
    <property type="term" value="F:3-oxo-5-alpha-steroid 4-dehydrogenase (NADP+) activity"/>
    <property type="evidence" value="ECO:0007669"/>
    <property type="project" value="UniProtKB-EC"/>
</dbReference>
<comment type="similarity">
    <text evidence="2">Belongs to the steroid 5-alpha reductase family.</text>
</comment>
<evidence type="ECO:0000259" key="7">
    <source>
        <dbReference type="Pfam" id="PF02544"/>
    </source>
</evidence>
<dbReference type="Proteomes" id="UP000215914">
    <property type="component" value="Chromosome 7"/>
</dbReference>
<dbReference type="EMBL" id="MNCJ02000322">
    <property type="protein sequence ID" value="KAF5799132.1"/>
    <property type="molecule type" value="Genomic_DNA"/>
</dbReference>
<dbReference type="Pfam" id="PF02544">
    <property type="entry name" value="Steroid_dh"/>
    <property type="match status" value="1"/>
</dbReference>
<evidence type="ECO:0000313" key="8">
    <source>
        <dbReference type="EMBL" id="KAF5799132.1"/>
    </source>
</evidence>
<feature type="domain" description="3-oxo-5-alpha-steroid 4-dehydrogenase C-terminal" evidence="7">
    <location>
        <begin position="138"/>
        <end position="270"/>
    </location>
</feature>
<keyword evidence="5 6" id="KW-0472">Membrane</keyword>
<gene>
    <name evidence="9" type="ORF">HannXRQ_Chr07g0194501</name>
    <name evidence="8" type="ORF">HanXRQr2_Chr07g0301041</name>
</gene>
<dbReference type="InterPro" id="IPR039357">
    <property type="entry name" value="SRD5A/TECR"/>
</dbReference>
<reference evidence="9" key="2">
    <citation type="submission" date="2017-02" db="EMBL/GenBank/DDBJ databases">
        <title>Sunflower complete genome.</title>
        <authorList>
            <person name="Langlade N."/>
            <person name="Munos S."/>
        </authorList>
    </citation>
    <scope>NUCLEOTIDE SEQUENCE [LARGE SCALE GENOMIC DNA]</scope>
    <source>
        <tissue evidence="9">Leaves</tissue>
    </source>
</reference>
<dbReference type="InParanoid" id="A0A251UBR7"/>
<dbReference type="PANTHER" id="PTHR10556:SF35">
    <property type="entry name" value="3-OXO-5-ALPHA-STEROID 4-DEHYDROGENASE FAMILY PROTEIN"/>
    <property type="match status" value="1"/>
</dbReference>
<accession>A0A251UBR7</accession>
<keyword evidence="10" id="KW-1185">Reference proteome</keyword>
<dbReference type="PROSITE" id="PS50244">
    <property type="entry name" value="S5A_REDUCTASE"/>
    <property type="match status" value="1"/>
</dbReference>
<sequence length="270" mass="30560">MVISFLPTLLFPPPSSLFVTAMSILSCLSLAHSGYMETKGKHIQYSKFFNVANSKKPTKDQEIKLASRNGMLLLYTPAFLVGLVSFVAFRGQDLRLLMVVSALTIHFFKRVIEVLLVHKYSGYMALEAAIPITLSYTISTATMIYAQYLSEAYVEPLVDLKYVGATLFLIGITGNFYHHWILSNLRKKGDKEYKIPNGGLFNLVICPHYLFEILEFIGIACISQTMYSVSFTIGTICYLMGRSLATREWYVLKFGEKFNKDVKALIPYIF</sequence>
<evidence type="ECO:0000256" key="6">
    <source>
        <dbReference type="SAM" id="Phobius"/>
    </source>
</evidence>
<feature type="transmembrane region" description="Helical" evidence="6">
    <location>
        <begin position="96"/>
        <end position="116"/>
    </location>
</feature>
<dbReference type="PANTHER" id="PTHR10556">
    <property type="entry name" value="3-OXO-5-ALPHA-STEROID 4-DEHYDROGENASE"/>
    <property type="match status" value="1"/>
</dbReference>
<keyword evidence="4 6" id="KW-1133">Transmembrane helix</keyword>
<evidence type="ECO:0000256" key="3">
    <source>
        <dbReference type="ARBA" id="ARBA00022692"/>
    </source>
</evidence>
<evidence type="ECO:0000313" key="10">
    <source>
        <dbReference type="Proteomes" id="UP000215914"/>
    </source>
</evidence>
<evidence type="ECO:0000256" key="2">
    <source>
        <dbReference type="ARBA" id="ARBA00007742"/>
    </source>
</evidence>
<name>A0A251UBR7_HELAN</name>
<dbReference type="EMBL" id="CM007896">
    <property type="protein sequence ID" value="OTG20564.1"/>
    <property type="molecule type" value="Genomic_DNA"/>
</dbReference>
<evidence type="ECO:0000256" key="5">
    <source>
        <dbReference type="ARBA" id="ARBA00023136"/>
    </source>
</evidence>
<keyword evidence="8" id="KW-0560">Oxidoreductase</keyword>
<proteinExistence type="inferred from homology"/>
<evidence type="ECO:0000313" key="9">
    <source>
        <dbReference type="EMBL" id="OTG20564.1"/>
    </source>
</evidence>
<dbReference type="GO" id="GO:0016491">
    <property type="term" value="F:oxidoreductase activity"/>
    <property type="evidence" value="ECO:0000318"/>
    <property type="project" value="GO_Central"/>
</dbReference>
<dbReference type="Gramene" id="mRNA:HanXRQr2_Chr07g0301041">
    <property type="protein sequence ID" value="mRNA:HanXRQr2_Chr07g0301041"/>
    <property type="gene ID" value="HanXRQr2_Chr07g0301041"/>
</dbReference>
<feature type="transmembrane region" description="Helical" evidence="6">
    <location>
        <begin position="160"/>
        <end position="181"/>
    </location>
</feature>
<dbReference type="FunCoup" id="A0A251UBR7">
    <property type="interactions" value="367"/>
</dbReference>
<organism evidence="9 10">
    <name type="scientific">Helianthus annuus</name>
    <name type="common">Common sunflower</name>
    <dbReference type="NCBI Taxonomy" id="4232"/>
    <lineage>
        <taxon>Eukaryota</taxon>
        <taxon>Viridiplantae</taxon>
        <taxon>Streptophyta</taxon>
        <taxon>Embryophyta</taxon>
        <taxon>Tracheophyta</taxon>
        <taxon>Spermatophyta</taxon>
        <taxon>Magnoliopsida</taxon>
        <taxon>eudicotyledons</taxon>
        <taxon>Gunneridae</taxon>
        <taxon>Pentapetalae</taxon>
        <taxon>asterids</taxon>
        <taxon>campanulids</taxon>
        <taxon>Asterales</taxon>
        <taxon>Asteraceae</taxon>
        <taxon>Asteroideae</taxon>
        <taxon>Heliantheae alliance</taxon>
        <taxon>Heliantheae</taxon>
        <taxon>Helianthus</taxon>
    </lineage>
</organism>
<dbReference type="Gene3D" id="1.20.120.1630">
    <property type="match status" value="1"/>
</dbReference>
<reference evidence="8" key="3">
    <citation type="submission" date="2020-06" db="EMBL/GenBank/DDBJ databases">
        <title>Helianthus annuus Genome sequencing and assembly Release 2.</title>
        <authorList>
            <person name="Gouzy J."/>
            <person name="Langlade N."/>
            <person name="Munos S."/>
        </authorList>
    </citation>
    <scope>NUCLEOTIDE SEQUENCE</scope>
    <source>
        <tissue evidence="8">Leaves</tissue>
    </source>
</reference>
<feature type="transmembrane region" description="Helical" evidence="6">
    <location>
        <begin position="15"/>
        <end position="35"/>
    </location>
</feature>
<reference evidence="8 10" key="1">
    <citation type="journal article" date="2017" name="Nature">
        <title>The sunflower genome provides insights into oil metabolism, flowering and Asterid evolution.</title>
        <authorList>
            <person name="Badouin H."/>
            <person name="Gouzy J."/>
            <person name="Grassa C.J."/>
            <person name="Murat F."/>
            <person name="Staton S.E."/>
            <person name="Cottret L."/>
            <person name="Lelandais-Briere C."/>
            <person name="Owens G.L."/>
            <person name="Carrere S."/>
            <person name="Mayjonade B."/>
            <person name="Legrand L."/>
            <person name="Gill N."/>
            <person name="Kane N.C."/>
            <person name="Bowers J.E."/>
            <person name="Hubner S."/>
            <person name="Bellec A."/>
            <person name="Berard A."/>
            <person name="Berges H."/>
            <person name="Blanchet N."/>
            <person name="Boniface M.C."/>
            <person name="Brunel D."/>
            <person name="Catrice O."/>
            <person name="Chaidir N."/>
            <person name="Claudel C."/>
            <person name="Donnadieu C."/>
            <person name="Faraut T."/>
            <person name="Fievet G."/>
            <person name="Helmstetter N."/>
            <person name="King M."/>
            <person name="Knapp S.J."/>
            <person name="Lai Z."/>
            <person name="Le Paslier M.C."/>
            <person name="Lippi Y."/>
            <person name="Lorenzon L."/>
            <person name="Mandel J.R."/>
            <person name="Marage G."/>
            <person name="Marchand G."/>
            <person name="Marquand E."/>
            <person name="Bret-Mestries E."/>
            <person name="Morien E."/>
            <person name="Nambeesan S."/>
            <person name="Nguyen T."/>
            <person name="Pegot-Espagnet P."/>
            <person name="Pouilly N."/>
            <person name="Raftis F."/>
            <person name="Sallet E."/>
            <person name="Schiex T."/>
            <person name="Thomas J."/>
            <person name="Vandecasteele C."/>
            <person name="Vares D."/>
            <person name="Vear F."/>
            <person name="Vautrin S."/>
            <person name="Crespi M."/>
            <person name="Mangin B."/>
            <person name="Burke J.M."/>
            <person name="Salse J."/>
            <person name="Munos S."/>
            <person name="Vincourt P."/>
            <person name="Rieseberg L.H."/>
            <person name="Langlade N.B."/>
        </authorList>
    </citation>
    <scope>NUCLEOTIDE SEQUENCE [LARGE SCALE GENOMIC DNA]</scope>
    <source>
        <strain evidence="10">cv. SF193</strain>
        <tissue evidence="8">Leaves</tissue>
    </source>
</reference>
<protein>
    <submittedName>
        <fullName evidence="8">3-oxo-5-alpha-steroid 4-dehydrogenase (NADP(+))</fullName>
        <ecNumber evidence="8">1.3.1.22</ecNumber>
    </submittedName>
    <submittedName>
        <fullName evidence="9">Putative 3-oxo-5-alpha-steroid 4-dehydrogenase</fullName>
    </submittedName>
</protein>
<dbReference type="OrthoDB" id="5788137at2759"/>
<feature type="transmembrane region" description="Helical" evidence="6">
    <location>
        <begin position="128"/>
        <end position="148"/>
    </location>
</feature>
<dbReference type="GO" id="GO:0006629">
    <property type="term" value="P:lipid metabolic process"/>
    <property type="evidence" value="ECO:0007669"/>
    <property type="project" value="InterPro"/>
</dbReference>
<feature type="transmembrane region" description="Helical" evidence="6">
    <location>
        <begin position="72"/>
        <end position="90"/>
    </location>
</feature>
<dbReference type="AlphaFoldDB" id="A0A251UBR7"/>
<keyword evidence="3 6" id="KW-0812">Transmembrane</keyword>
<dbReference type="EC" id="1.3.1.22" evidence="8"/>
<dbReference type="InterPro" id="IPR001104">
    <property type="entry name" value="3-oxo-5_a-steroid_4-DH_C"/>
</dbReference>
<dbReference type="GO" id="GO:0016020">
    <property type="term" value="C:membrane"/>
    <property type="evidence" value="ECO:0007669"/>
    <property type="project" value="UniProtKB-SubCell"/>
</dbReference>
<dbReference type="FunFam" id="1.20.120.1630:FF:000017">
    <property type="entry name" value="3-oxo-5-alpha-steroid 4-dehydrogenase family protein"/>
    <property type="match status" value="1"/>
</dbReference>
<comment type="subcellular location">
    <subcellularLocation>
        <location evidence="1">Membrane</location>
        <topology evidence="1">Multi-pass membrane protein</topology>
    </subcellularLocation>
</comment>
<dbReference type="OMA" id="FWIFPPQ"/>
<evidence type="ECO:0000256" key="1">
    <source>
        <dbReference type="ARBA" id="ARBA00004141"/>
    </source>
</evidence>
<evidence type="ECO:0000256" key="4">
    <source>
        <dbReference type="ARBA" id="ARBA00022989"/>
    </source>
</evidence>